<dbReference type="AlphaFoldDB" id="A0AAV4BQH3"/>
<dbReference type="Proteomes" id="UP000735302">
    <property type="component" value="Unassembled WGS sequence"/>
</dbReference>
<dbReference type="EMBL" id="BLXT01005284">
    <property type="protein sequence ID" value="GFO21833.1"/>
    <property type="molecule type" value="Genomic_DNA"/>
</dbReference>
<reference evidence="1 2" key="1">
    <citation type="journal article" date="2021" name="Elife">
        <title>Chloroplast acquisition without the gene transfer in kleptoplastic sea slugs, Plakobranchus ocellatus.</title>
        <authorList>
            <person name="Maeda T."/>
            <person name="Takahashi S."/>
            <person name="Yoshida T."/>
            <person name="Shimamura S."/>
            <person name="Takaki Y."/>
            <person name="Nagai Y."/>
            <person name="Toyoda A."/>
            <person name="Suzuki Y."/>
            <person name="Arimoto A."/>
            <person name="Ishii H."/>
            <person name="Satoh N."/>
            <person name="Nishiyama T."/>
            <person name="Hasebe M."/>
            <person name="Maruyama T."/>
            <person name="Minagawa J."/>
            <person name="Obokata J."/>
            <person name="Shigenobu S."/>
        </authorList>
    </citation>
    <scope>NUCLEOTIDE SEQUENCE [LARGE SCALE GENOMIC DNA]</scope>
</reference>
<evidence type="ECO:0000313" key="2">
    <source>
        <dbReference type="Proteomes" id="UP000735302"/>
    </source>
</evidence>
<organism evidence="1 2">
    <name type="scientific">Plakobranchus ocellatus</name>
    <dbReference type="NCBI Taxonomy" id="259542"/>
    <lineage>
        <taxon>Eukaryota</taxon>
        <taxon>Metazoa</taxon>
        <taxon>Spiralia</taxon>
        <taxon>Lophotrochozoa</taxon>
        <taxon>Mollusca</taxon>
        <taxon>Gastropoda</taxon>
        <taxon>Heterobranchia</taxon>
        <taxon>Euthyneura</taxon>
        <taxon>Panpulmonata</taxon>
        <taxon>Sacoglossa</taxon>
        <taxon>Placobranchoidea</taxon>
        <taxon>Plakobranchidae</taxon>
        <taxon>Plakobranchus</taxon>
    </lineage>
</organism>
<proteinExistence type="predicted"/>
<comment type="caution">
    <text evidence="1">The sequence shown here is derived from an EMBL/GenBank/DDBJ whole genome shotgun (WGS) entry which is preliminary data.</text>
</comment>
<evidence type="ECO:0000313" key="1">
    <source>
        <dbReference type="EMBL" id="GFO21833.1"/>
    </source>
</evidence>
<accession>A0AAV4BQH3</accession>
<gene>
    <name evidence="1" type="ORF">PoB_004833800</name>
</gene>
<name>A0AAV4BQH3_9GAST</name>
<sequence length="95" mass="11102">MLRKPSENHRRQTSPDRQNDLGYINYCSNRFVQCCPELITHIFNTTVDYNYLAELIQTVAKIKIKLHHPGIRLSDSATGHKVRTQLTKMILLKHQ</sequence>
<protein>
    <submittedName>
        <fullName evidence="1">Uncharacterized protein</fullName>
    </submittedName>
</protein>
<keyword evidence="2" id="KW-1185">Reference proteome</keyword>